<evidence type="ECO:0000313" key="2">
    <source>
        <dbReference type="Proteomes" id="UP000779233"/>
    </source>
</evidence>
<evidence type="ECO:0000313" key="1">
    <source>
        <dbReference type="EMBL" id="CAG9482310.1"/>
    </source>
</evidence>
<proteinExistence type="predicted"/>
<gene>
    <name evidence="1" type="ORF">PVW1_040009900</name>
</gene>
<dbReference type="InterPro" id="IPR008780">
    <property type="entry name" value="Plasmodium_Vir"/>
</dbReference>
<dbReference type="AlphaFoldDB" id="A0A8S4HHT8"/>
<sequence length="156" mass="18944">MPDEDPDINDLPTNKFYQRLDGENGIEVYYNDCSTVKSRYNDHSDHYKFCAIVVKNLKTLHNIPHDNIPDDLLCHYWNYWLYDRAINKFKITDEIQLKKNVIIRKGPQRAYVQYLKEFQKYPQYYLHHKLKMDPLLTLFLNRYLKPKLIQLQFLLS</sequence>
<organism evidence="1 2">
    <name type="scientific">Plasmodium vivax</name>
    <name type="common">malaria parasite P. vivax</name>
    <dbReference type="NCBI Taxonomy" id="5855"/>
    <lineage>
        <taxon>Eukaryota</taxon>
        <taxon>Sar</taxon>
        <taxon>Alveolata</taxon>
        <taxon>Apicomplexa</taxon>
        <taxon>Aconoidasida</taxon>
        <taxon>Haemosporida</taxon>
        <taxon>Plasmodiidae</taxon>
        <taxon>Plasmodium</taxon>
        <taxon>Plasmodium (Plasmodium)</taxon>
    </lineage>
</organism>
<dbReference type="VEuPathDB" id="PlasmoDB:PVPAM_040014400"/>
<reference evidence="1" key="1">
    <citation type="submission" date="2021-09" db="EMBL/GenBank/DDBJ databases">
        <authorList>
            <consortium name="Pathogen Informatics"/>
        </authorList>
    </citation>
    <scope>NUCLEOTIDE SEQUENCE</scope>
    <source>
        <strain evidence="1">PvW1</strain>
    </source>
</reference>
<name>A0A8S4HHT8_PLAVI</name>
<accession>A0A8S4HHT8</accession>
<dbReference type="EMBL" id="CAJZCX010000013">
    <property type="protein sequence ID" value="CAG9482310.1"/>
    <property type="molecule type" value="Genomic_DNA"/>
</dbReference>
<comment type="caution">
    <text evidence="1">The sequence shown here is derived from an EMBL/GenBank/DDBJ whole genome shotgun (WGS) entry which is preliminary data.</text>
</comment>
<dbReference type="Pfam" id="PF05795">
    <property type="entry name" value="Plasmodium_Vir"/>
    <property type="match status" value="1"/>
</dbReference>
<dbReference type="Proteomes" id="UP000779233">
    <property type="component" value="Unassembled WGS sequence"/>
</dbReference>
<protein>
    <submittedName>
        <fullName evidence="1">(malaria parasite P. vivax) hypothetical protein</fullName>
    </submittedName>
</protein>